<feature type="transmembrane region" description="Helical" evidence="10">
    <location>
        <begin position="802"/>
        <end position="823"/>
    </location>
</feature>
<feature type="compositionally biased region" description="Pro residues" evidence="9">
    <location>
        <begin position="157"/>
        <end position="185"/>
    </location>
</feature>
<protein>
    <submittedName>
        <fullName evidence="13">ATP-binding cassette domain-containing protein</fullName>
    </submittedName>
</protein>
<gene>
    <name evidence="13" type="ORF">F0U44_11290</name>
</gene>
<feature type="transmembrane region" description="Helical" evidence="10">
    <location>
        <begin position="768"/>
        <end position="790"/>
    </location>
</feature>
<evidence type="ECO:0000259" key="11">
    <source>
        <dbReference type="PROSITE" id="PS50006"/>
    </source>
</evidence>
<dbReference type="InterPro" id="IPR003439">
    <property type="entry name" value="ABC_transporter-like_ATP-bd"/>
</dbReference>
<keyword evidence="3" id="KW-0597">Phosphoprotein</keyword>
<keyword evidence="2" id="KW-0813">Transport</keyword>
<proteinExistence type="predicted"/>
<dbReference type="PANTHER" id="PTHR48041:SF139">
    <property type="entry name" value="PROTEIN SCARLET"/>
    <property type="match status" value="1"/>
</dbReference>
<dbReference type="Pfam" id="PF00005">
    <property type="entry name" value="ABC_tran"/>
    <property type="match status" value="1"/>
</dbReference>
<dbReference type="GO" id="GO:0005524">
    <property type="term" value="F:ATP binding"/>
    <property type="evidence" value="ECO:0007669"/>
    <property type="project" value="UniProtKB-KW"/>
</dbReference>
<dbReference type="SMART" id="SM00240">
    <property type="entry name" value="FHA"/>
    <property type="match status" value="2"/>
</dbReference>
<dbReference type="InterPro" id="IPR000253">
    <property type="entry name" value="FHA_dom"/>
</dbReference>
<keyword evidence="5" id="KW-0547">Nucleotide-binding</keyword>
<evidence type="ECO:0000313" key="14">
    <source>
        <dbReference type="Proteomes" id="UP000325003"/>
    </source>
</evidence>
<dbReference type="GO" id="GO:0016020">
    <property type="term" value="C:membrane"/>
    <property type="evidence" value="ECO:0007669"/>
    <property type="project" value="UniProtKB-SubCell"/>
</dbReference>
<dbReference type="FunFam" id="3.40.50.300:FF:000474">
    <property type="entry name" value="Putative ABC transporter ATP-binding subunit"/>
    <property type="match status" value="1"/>
</dbReference>
<evidence type="ECO:0000256" key="5">
    <source>
        <dbReference type="ARBA" id="ARBA00022741"/>
    </source>
</evidence>
<dbReference type="InterPro" id="IPR013525">
    <property type="entry name" value="ABC2_TM"/>
</dbReference>
<dbReference type="InterPro" id="IPR027417">
    <property type="entry name" value="P-loop_NTPase"/>
</dbReference>
<keyword evidence="8 10" id="KW-0472">Membrane</keyword>
<dbReference type="Pfam" id="PF01061">
    <property type="entry name" value="ABC2_membrane"/>
    <property type="match status" value="1"/>
</dbReference>
<sequence>MASRSRSTSTIRRGPTGGSDPWAGRRSNRVIPSPHPSSPRPMTNAPDRSGGQHHLRVEWAGSTQTFEGDRVVIGREADCQVQVSESSASRHHAVLQREGGDWVVVDTSSNGTFVRGQRITRLVVPMSPLSLHLGGPAGEAVVVSLVPVARPQPVAPAQPVMPPPYNPSRPTPAAPAPQPPQPPPADDWWRNLPPPQLPAQAAPVDAWQPQAVLPPGQLAHGHSVVLPQLAASGRPLSIGRTADNDVVLDDALVSRHHALLHVGGPGQPALLQDLGSFNGSYVNGHRVQGTVQLAVGAEVIFGNQTFRWDGSQLLASATTHEFTLYADGLTTVLPGGKQLLQNASFQLKPSSLTAVIGPSGAGKSTLLRALTGLRPATHGRVIWQGHDLYANYDQLRFQIGLVPQQDIQHPQLKVRQALRFAAQLRLPPDTTRQEQEARVLQVAEQLQLTSRLDNRIGTQLSGGQKKRVSIATELLTAPPLLFLDEPTSGLDPGLDLEVMKQLRMLADGGRVVMVVTHSVLALDVCDNVMVLAPGGRIAYFGPPSGVLAHFRRPSYPEVFDLLDDPNLWSQIPAPQAPAATTGAMPAATAAVPPPPRQSPGRQLSTLVRRNTAVVVSDRLLLGMLLLLPLVLGGLSRLVPGGFGLSLDESLICPGRTESIGDGKCSAMQGGVPVGDVINMVFQQGEARQRLIVLLVSACLMGTAISIRELVGERPIFRREYAVGLSPSVYFLSKVLVLGSAAFFQGLMVTVIAMVGLPGPDGRLGALRMCLAVALLAFTMVIVGLTLSALVKSNEQTMPTLVGVIMIQLVLSGSLFGVAGRLGLEQIAWLAPSRWGYAATSSTMGLVRGLGPGESDWIANAGAGHYLMALVMLGLLCAGTFVVGMWLTARSSAEE</sequence>
<dbReference type="InterPro" id="IPR008984">
    <property type="entry name" value="SMAD_FHA_dom_sf"/>
</dbReference>
<dbReference type="PANTHER" id="PTHR48041">
    <property type="entry name" value="ABC TRANSPORTER G FAMILY MEMBER 28"/>
    <property type="match status" value="1"/>
</dbReference>
<evidence type="ECO:0000256" key="6">
    <source>
        <dbReference type="ARBA" id="ARBA00022840"/>
    </source>
</evidence>
<feature type="region of interest" description="Disordered" evidence="9">
    <location>
        <begin position="157"/>
        <end position="202"/>
    </location>
</feature>
<feature type="compositionally biased region" description="Low complexity" evidence="9">
    <location>
        <begin position="578"/>
        <end position="590"/>
    </location>
</feature>
<feature type="transmembrane region" description="Helical" evidence="10">
    <location>
        <begin position="690"/>
        <end position="710"/>
    </location>
</feature>
<comment type="subcellular location">
    <subcellularLocation>
        <location evidence="1">Membrane</location>
        <topology evidence="1">Multi-pass membrane protein</topology>
    </subcellularLocation>
</comment>
<dbReference type="Pfam" id="PF00498">
    <property type="entry name" value="FHA"/>
    <property type="match status" value="2"/>
</dbReference>
<accession>A0A5B1LHB0</accession>
<organism evidence="13 14">
    <name type="scientific">Nocardioides humilatus</name>
    <dbReference type="NCBI Taxonomy" id="2607660"/>
    <lineage>
        <taxon>Bacteria</taxon>
        <taxon>Bacillati</taxon>
        <taxon>Actinomycetota</taxon>
        <taxon>Actinomycetes</taxon>
        <taxon>Propionibacteriales</taxon>
        <taxon>Nocardioidaceae</taxon>
        <taxon>Nocardioides</taxon>
    </lineage>
</organism>
<feature type="domain" description="FHA" evidence="11">
    <location>
        <begin position="71"/>
        <end position="119"/>
    </location>
</feature>
<feature type="compositionally biased region" description="Low complexity" evidence="9">
    <location>
        <begin position="1"/>
        <end position="14"/>
    </location>
</feature>
<feature type="region of interest" description="Disordered" evidence="9">
    <location>
        <begin position="1"/>
        <end position="52"/>
    </location>
</feature>
<keyword evidence="6 13" id="KW-0067">ATP-binding</keyword>
<evidence type="ECO:0000256" key="1">
    <source>
        <dbReference type="ARBA" id="ARBA00004141"/>
    </source>
</evidence>
<dbReference type="SMART" id="SM00382">
    <property type="entry name" value="AAA"/>
    <property type="match status" value="1"/>
</dbReference>
<evidence type="ECO:0000313" key="13">
    <source>
        <dbReference type="EMBL" id="KAA1419039.1"/>
    </source>
</evidence>
<reference evidence="13 14" key="1">
    <citation type="submission" date="2019-09" db="EMBL/GenBank/DDBJ databases">
        <title>Nocardioides panacisoli sp. nov., isolated from the soil of a ginseng field.</title>
        <authorList>
            <person name="Cho C."/>
        </authorList>
    </citation>
    <scope>NUCLEOTIDE SEQUENCE [LARGE SCALE GENOMIC DNA]</scope>
    <source>
        <strain evidence="13 14">BN130099</strain>
    </source>
</reference>
<dbReference type="Proteomes" id="UP000325003">
    <property type="component" value="Unassembled WGS sequence"/>
</dbReference>
<dbReference type="EMBL" id="VUJV01000003">
    <property type="protein sequence ID" value="KAA1419039.1"/>
    <property type="molecule type" value="Genomic_DNA"/>
</dbReference>
<evidence type="ECO:0000259" key="12">
    <source>
        <dbReference type="PROSITE" id="PS50893"/>
    </source>
</evidence>
<dbReference type="InterPro" id="IPR050352">
    <property type="entry name" value="ABCG_transporters"/>
</dbReference>
<keyword evidence="7 10" id="KW-1133">Transmembrane helix</keyword>
<feature type="region of interest" description="Disordered" evidence="9">
    <location>
        <begin position="578"/>
        <end position="602"/>
    </location>
</feature>
<dbReference type="SUPFAM" id="SSF52540">
    <property type="entry name" value="P-loop containing nucleoside triphosphate hydrolases"/>
    <property type="match status" value="1"/>
</dbReference>
<dbReference type="CDD" id="cd00060">
    <property type="entry name" value="FHA"/>
    <property type="match status" value="2"/>
</dbReference>
<evidence type="ECO:0000256" key="8">
    <source>
        <dbReference type="ARBA" id="ARBA00023136"/>
    </source>
</evidence>
<evidence type="ECO:0000256" key="10">
    <source>
        <dbReference type="SAM" id="Phobius"/>
    </source>
</evidence>
<feature type="domain" description="FHA" evidence="11">
    <location>
        <begin position="236"/>
        <end position="287"/>
    </location>
</feature>
<name>A0A5B1LHB0_9ACTN</name>
<feature type="transmembrane region" description="Helical" evidence="10">
    <location>
        <begin position="730"/>
        <end position="756"/>
    </location>
</feature>
<evidence type="ECO:0000256" key="7">
    <source>
        <dbReference type="ARBA" id="ARBA00022989"/>
    </source>
</evidence>
<evidence type="ECO:0000256" key="9">
    <source>
        <dbReference type="SAM" id="MobiDB-lite"/>
    </source>
</evidence>
<dbReference type="InterPro" id="IPR017871">
    <property type="entry name" value="ABC_transporter-like_CS"/>
</dbReference>
<reference evidence="13 14" key="2">
    <citation type="submission" date="2019-09" db="EMBL/GenBank/DDBJ databases">
        <authorList>
            <person name="Jin C."/>
        </authorList>
    </citation>
    <scope>NUCLEOTIDE SEQUENCE [LARGE SCALE GENOMIC DNA]</scope>
    <source>
        <strain evidence="13 14">BN130099</strain>
    </source>
</reference>
<comment type="caution">
    <text evidence="13">The sequence shown here is derived from an EMBL/GenBank/DDBJ whole genome shotgun (WGS) entry which is preliminary data.</text>
</comment>
<feature type="transmembrane region" description="Helical" evidence="10">
    <location>
        <begin position="865"/>
        <end position="888"/>
    </location>
</feature>
<dbReference type="SUPFAM" id="SSF49879">
    <property type="entry name" value="SMAD/FHA domain"/>
    <property type="match status" value="2"/>
</dbReference>
<dbReference type="GO" id="GO:0016887">
    <property type="term" value="F:ATP hydrolysis activity"/>
    <property type="evidence" value="ECO:0007669"/>
    <property type="project" value="InterPro"/>
</dbReference>
<dbReference type="PROSITE" id="PS00211">
    <property type="entry name" value="ABC_TRANSPORTER_1"/>
    <property type="match status" value="1"/>
</dbReference>
<evidence type="ECO:0000256" key="2">
    <source>
        <dbReference type="ARBA" id="ARBA00022448"/>
    </source>
</evidence>
<dbReference type="InterPro" id="IPR003593">
    <property type="entry name" value="AAA+_ATPase"/>
</dbReference>
<evidence type="ECO:0000256" key="3">
    <source>
        <dbReference type="ARBA" id="ARBA00022553"/>
    </source>
</evidence>
<dbReference type="AlphaFoldDB" id="A0A5B1LHB0"/>
<evidence type="ECO:0000256" key="4">
    <source>
        <dbReference type="ARBA" id="ARBA00022692"/>
    </source>
</evidence>
<dbReference type="PROSITE" id="PS50893">
    <property type="entry name" value="ABC_TRANSPORTER_2"/>
    <property type="match status" value="1"/>
</dbReference>
<dbReference type="Gene3D" id="3.40.50.300">
    <property type="entry name" value="P-loop containing nucleotide triphosphate hydrolases"/>
    <property type="match status" value="1"/>
</dbReference>
<dbReference type="PROSITE" id="PS50006">
    <property type="entry name" value="FHA_DOMAIN"/>
    <property type="match status" value="2"/>
</dbReference>
<feature type="domain" description="ABC transporter" evidence="12">
    <location>
        <begin position="324"/>
        <end position="558"/>
    </location>
</feature>
<keyword evidence="4 10" id="KW-0812">Transmembrane</keyword>
<dbReference type="GO" id="GO:0140359">
    <property type="term" value="F:ABC-type transporter activity"/>
    <property type="evidence" value="ECO:0007669"/>
    <property type="project" value="InterPro"/>
</dbReference>
<keyword evidence="14" id="KW-1185">Reference proteome</keyword>
<dbReference type="Gene3D" id="2.60.200.20">
    <property type="match status" value="2"/>
</dbReference>